<keyword evidence="3" id="KW-0813">Transport</keyword>
<dbReference type="Gene3D" id="1.10.3430.10">
    <property type="entry name" value="Ammonium transporter AmtB like domains"/>
    <property type="match status" value="1"/>
</dbReference>
<dbReference type="EMBL" id="RBNJ01003446">
    <property type="protein sequence ID" value="RUS30919.1"/>
    <property type="molecule type" value="Genomic_DNA"/>
</dbReference>
<gene>
    <name evidence="10" type="ORF">BC938DRAFT_478777</name>
</gene>
<comment type="similarity">
    <text evidence="2">Belongs to the ammonia transporter channel (TC 1.A.11.2) family.</text>
</comment>
<dbReference type="Proteomes" id="UP000274822">
    <property type="component" value="Unassembled WGS sequence"/>
</dbReference>
<accession>A0A433QMD3</accession>
<evidence type="ECO:0000256" key="2">
    <source>
        <dbReference type="ARBA" id="ARBA00005887"/>
    </source>
</evidence>
<dbReference type="PANTHER" id="PTHR43029:SF10">
    <property type="entry name" value="AMMONIUM TRANSPORTER MEP2"/>
    <property type="match status" value="1"/>
</dbReference>
<dbReference type="AlphaFoldDB" id="A0A433QMD3"/>
<evidence type="ECO:0000256" key="4">
    <source>
        <dbReference type="ARBA" id="ARBA00022692"/>
    </source>
</evidence>
<keyword evidence="6 8" id="KW-0472">Membrane</keyword>
<comment type="subcellular location">
    <subcellularLocation>
        <location evidence="1">Membrane</location>
        <topology evidence="1">Multi-pass membrane protein</topology>
    </subcellularLocation>
</comment>
<dbReference type="PANTHER" id="PTHR43029">
    <property type="entry name" value="AMMONIUM TRANSPORTER MEP2"/>
    <property type="match status" value="1"/>
</dbReference>
<name>A0A433QMD3_9FUNG</name>
<sequence>MATLTTQPAFNAGDVAWTICPGLGFFYSGLARTKNALSLMYLTVLSVGVVSLQWYLIGYSLTFSDSGSSFVGDFAYVALRGVGLAPHVGAPTIPASVFMIFQMMFACITPALAFGAAAERMSLGPAIIFLFVWSTFVYDIVTCWVWGPHGWLAALGVMDYAGGTPVHVASGAAAAHGF</sequence>
<evidence type="ECO:0000256" key="3">
    <source>
        <dbReference type="ARBA" id="ARBA00022448"/>
    </source>
</evidence>
<evidence type="ECO:0000313" key="10">
    <source>
        <dbReference type="EMBL" id="RUS30919.1"/>
    </source>
</evidence>
<feature type="transmembrane region" description="Helical" evidence="8">
    <location>
        <begin position="36"/>
        <end position="57"/>
    </location>
</feature>
<dbReference type="SUPFAM" id="SSF111352">
    <property type="entry name" value="Ammonium transporter"/>
    <property type="match status" value="1"/>
</dbReference>
<dbReference type="Pfam" id="PF00909">
    <property type="entry name" value="Ammonium_transp"/>
    <property type="match status" value="1"/>
</dbReference>
<evidence type="ECO:0000313" key="11">
    <source>
        <dbReference type="Proteomes" id="UP000274822"/>
    </source>
</evidence>
<keyword evidence="7" id="KW-0924">Ammonia transport</keyword>
<proteinExistence type="inferred from homology"/>
<organism evidence="10 11">
    <name type="scientific">Jimgerdemannia flammicorona</name>
    <dbReference type="NCBI Taxonomy" id="994334"/>
    <lineage>
        <taxon>Eukaryota</taxon>
        <taxon>Fungi</taxon>
        <taxon>Fungi incertae sedis</taxon>
        <taxon>Mucoromycota</taxon>
        <taxon>Mucoromycotina</taxon>
        <taxon>Endogonomycetes</taxon>
        <taxon>Endogonales</taxon>
        <taxon>Endogonaceae</taxon>
        <taxon>Jimgerdemannia</taxon>
    </lineage>
</organism>
<evidence type="ECO:0000259" key="9">
    <source>
        <dbReference type="Pfam" id="PF00909"/>
    </source>
</evidence>
<dbReference type="GO" id="GO:0005886">
    <property type="term" value="C:plasma membrane"/>
    <property type="evidence" value="ECO:0007669"/>
    <property type="project" value="TreeGrafter"/>
</dbReference>
<protein>
    <submittedName>
        <fullName evidence="10">Ammonium transporter AmtB-like domain-containing protein</fullName>
    </submittedName>
</protein>
<evidence type="ECO:0000256" key="7">
    <source>
        <dbReference type="ARBA" id="ARBA00023177"/>
    </source>
</evidence>
<comment type="caution">
    <text evidence="10">The sequence shown here is derived from an EMBL/GenBank/DDBJ whole genome shotgun (WGS) entry which is preliminary data.</text>
</comment>
<dbReference type="GO" id="GO:0008519">
    <property type="term" value="F:ammonium channel activity"/>
    <property type="evidence" value="ECO:0007669"/>
    <property type="project" value="InterPro"/>
</dbReference>
<dbReference type="InterPro" id="IPR029020">
    <property type="entry name" value="Ammonium/urea_transptr"/>
</dbReference>
<evidence type="ECO:0000256" key="5">
    <source>
        <dbReference type="ARBA" id="ARBA00022989"/>
    </source>
</evidence>
<evidence type="ECO:0000256" key="1">
    <source>
        <dbReference type="ARBA" id="ARBA00004141"/>
    </source>
</evidence>
<keyword evidence="11" id="KW-1185">Reference proteome</keyword>
<evidence type="ECO:0000256" key="8">
    <source>
        <dbReference type="SAM" id="Phobius"/>
    </source>
</evidence>
<feature type="domain" description="Ammonium transporter AmtB-like" evidence="9">
    <location>
        <begin position="18"/>
        <end position="174"/>
    </location>
</feature>
<keyword evidence="4 8" id="KW-0812">Transmembrane</keyword>
<dbReference type="InterPro" id="IPR024041">
    <property type="entry name" value="NH4_transpt_AmtB-like_dom"/>
</dbReference>
<feature type="transmembrane region" description="Helical" evidence="8">
    <location>
        <begin position="93"/>
        <end position="114"/>
    </location>
</feature>
<feature type="transmembrane region" description="Helical" evidence="8">
    <location>
        <begin position="126"/>
        <end position="147"/>
    </location>
</feature>
<reference evidence="10 11" key="1">
    <citation type="journal article" date="2018" name="New Phytol.">
        <title>Phylogenomics of Endogonaceae and evolution of mycorrhizas within Mucoromycota.</title>
        <authorList>
            <person name="Chang Y."/>
            <person name="Desiro A."/>
            <person name="Na H."/>
            <person name="Sandor L."/>
            <person name="Lipzen A."/>
            <person name="Clum A."/>
            <person name="Barry K."/>
            <person name="Grigoriev I.V."/>
            <person name="Martin F.M."/>
            <person name="Stajich J.E."/>
            <person name="Smith M.E."/>
            <person name="Bonito G."/>
            <person name="Spatafora J.W."/>
        </authorList>
    </citation>
    <scope>NUCLEOTIDE SEQUENCE [LARGE SCALE GENOMIC DNA]</scope>
    <source>
        <strain evidence="10 11">AD002</strain>
    </source>
</reference>
<keyword evidence="5 8" id="KW-1133">Transmembrane helix</keyword>
<dbReference type="InterPro" id="IPR001905">
    <property type="entry name" value="Ammonium_transpt"/>
</dbReference>
<evidence type="ECO:0000256" key="6">
    <source>
        <dbReference type="ARBA" id="ARBA00023136"/>
    </source>
</evidence>